<keyword evidence="3" id="KW-1185">Reference proteome</keyword>
<comment type="caution">
    <text evidence="2">The sequence shown here is derived from an EMBL/GenBank/DDBJ whole genome shotgun (WGS) entry which is preliminary data.</text>
</comment>
<dbReference type="Proteomes" id="UP000252884">
    <property type="component" value="Unassembled WGS sequence"/>
</dbReference>
<evidence type="ECO:0000313" key="2">
    <source>
        <dbReference type="EMBL" id="RCW63652.1"/>
    </source>
</evidence>
<name>A0A368X6N1_9BURK</name>
<evidence type="ECO:0000313" key="3">
    <source>
        <dbReference type="Proteomes" id="UP000252884"/>
    </source>
</evidence>
<dbReference type="EMBL" id="QPJK01000018">
    <property type="protein sequence ID" value="RCW63652.1"/>
    <property type="molecule type" value="Genomic_DNA"/>
</dbReference>
<evidence type="ECO:0000256" key="1">
    <source>
        <dbReference type="SAM" id="Coils"/>
    </source>
</evidence>
<dbReference type="RefSeq" id="WP_147283060.1">
    <property type="nucleotide sequence ID" value="NZ_QPJK01000018.1"/>
</dbReference>
<keyword evidence="1" id="KW-0175">Coiled coil</keyword>
<dbReference type="AlphaFoldDB" id="A0A368X6N1"/>
<sequence length="733" mass="80445">MNELPQPSTALDSFFGKLAEVNQFFARFDPLAMLQDGAWVRLDDRRKRFTRSSGVQVARGELNGHGSIGSFWFFPREALGDSDKRPSAAVPTRAIPVLDLRHLTTAEARKRILRDGVRLPDHQPRQAFVLLSEGRYGRFKFEKSGTTWVARLPADGVVELPTIDASWNPYQHSDDFAYLPIEAGTGSTGELIDWTPDREFLARILERYRAAVDSYFGLSSKGVEDPAKRLLKSLTDARVVGEEARISDVSIRRLREGWPAAVESLDAVQELGELLIKSEAGKSLLERVVASRAQTMLADIERQARATLEESLRQRREEVRGLDDEIQTLLSEKLRLETEGIRAREAADEADRKVKSAGDELAVRQRALSRSAEELAASDRNRAAAEARAMTAASEESVAEQRVRSFKLELEGLAAQLLDSTEAANLVGDERAAQLGLRLKGLLGSSATPMHSAPWWSPTGDAPLEIGLAELPSRLDHEARFFGVQTADVQLLDGALRAGELVLLVGVASELALGALARAVAGGRVRNQVLDPSAIGLDDLWRVPGSHRPTAFAMAWNRAVLEPESTVLLCLRNLDSAPFRLWIGSLRAVLNSSSRPSNLLVVSTMVGRDSDDDEFPDAFALRRDLIAIKARFEPDGYRCDYALGAEAGIPTTLTADLASRALKPKSPPTQLRRDEHAPVTVARALRLRAALEGSQASDVALSWATFLTTGRLDDLDEPLRGAHAELKALHLQR</sequence>
<reference evidence="2 3" key="1">
    <citation type="submission" date="2018-07" db="EMBL/GenBank/DDBJ databases">
        <title>Genomic Encyclopedia of Type Strains, Phase IV (KMG-IV): sequencing the most valuable type-strain genomes for metagenomic binning, comparative biology and taxonomic classification.</title>
        <authorList>
            <person name="Goeker M."/>
        </authorList>
    </citation>
    <scope>NUCLEOTIDE SEQUENCE [LARGE SCALE GENOMIC DNA]</scope>
    <source>
        <strain evidence="2 3">DSM 21634</strain>
    </source>
</reference>
<accession>A0A368X6N1</accession>
<proteinExistence type="predicted"/>
<dbReference type="OrthoDB" id="9152581at2"/>
<feature type="coiled-coil region" evidence="1">
    <location>
        <begin position="290"/>
        <end position="339"/>
    </location>
</feature>
<protein>
    <submittedName>
        <fullName evidence="2">Uncharacterized protein</fullName>
    </submittedName>
</protein>
<organism evidence="2 3">
    <name type="scientific">Pseudorhodoferax soli</name>
    <dbReference type="NCBI Taxonomy" id="545864"/>
    <lineage>
        <taxon>Bacteria</taxon>
        <taxon>Pseudomonadati</taxon>
        <taxon>Pseudomonadota</taxon>
        <taxon>Betaproteobacteria</taxon>
        <taxon>Burkholderiales</taxon>
        <taxon>Comamonadaceae</taxon>
    </lineage>
</organism>
<gene>
    <name evidence="2" type="ORF">DES41_11848</name>
</gene>